<accession>A0A3S9MB09</accession>
<keyword evidence="1" id="KW-0732">Signal</keyword>
<dbReference type="EMBL" id="CP034539">
    <property type="protein sequence ID" value="AZQ36273.1"/>
    <property type="molecule type" value="Genomic_DNA"/>
</dbReference>
<proteinExistence type="predicted"/>
<dbReference type="RefSeq" id="WP_126393737.1">
    <property type="nucleotide sequence ID" value="NZ_CP034539.1"/>
</dbReference>
<evidence type="ECO:0000313" key="3">
    <source>
        <dbReference type="Proteomes" id="UP000280298"/>
    </source>
</evidence>
<protein>
    <recommendedName>
        <fullName evidence="4">Secreted protein</fullName>
    </recommendedName>
</protein>
<reference evidence="2 3" key="1">
    <citation type="journal article" date="2019" name="Int. J. Syst. Evol. Microbiol.">
        <title>Streptomyces cyaneochromogenes sp. nov., a blue pigment-producing actinomycete from manganese-contaminated soil.</title>
        <authorList>
            <person name="Tang X."/>
            <person name="Zhao J."/>
            <person name="Li K."/>
            <person name="Chen Z."/>
            <person name="Sun Y."/>
            <person name="Gao J."/>
        </authorList>
    </citation>
    <scope>NUCLEOTIDE SEQUENCE [LARGE SCALE GENOMIC DNA]</scope>
    <source>
        <strain evidence="2 3">MK-45</strain>
    </source>
</reference>
<dbReference type="Proteomes" id="UP000280298">
    <property type="component" value="Chromosome"/>
</dbReference>
<dbReference type="KEGG" id="scya:EJ357_24755"/>
<evidence type="ECO:0000256" key="1">
    <source>
        <dbReference type="SAM" id="SignalP"/>
    </source>
</evidence>
<organism evidence="2 3">
    <name type="scientific">Streptomyces cyaneochromogenes</name>
    <dbReference type="NCBI Taxonomy" id="2496836"/>
    <lineage>
        <taxon>Bacteria</taxon>
        <taxon>Bacillati</taxon>
        <taxon>Actinomycetota</taxon>
        <taxon>Actinomycetes</taxon>
        <taxon>Kitasatosporales</taxon>
        <taxon>Streptomycetaceae</taxon>
        <taxon>Streptomyces</taxon>
    </lineage>
</organism>
<dbReference type="AlphaFoldDB" id="A0A3S9MB09"/>
<evidence type="ECO:0000313" key="2">
    <source>
        <dbReference type="EMBL" id="AZQ36273.1"/>
    </source>
</evidence>
<dbReference type="OrthoDB" id="4238954at2"/>
<keyword evidence="3" id="KW-1185">Reference proteome</keyword>
<feature type="chain" id="PRO_5019190313" description="Secreted protein" evidence="1">
    <location>
        <begin position="33"/>
        <end position="143"/>
    </location>
</feature>
<gene>
    <name evidence="2" type="ORF">EJ357_24755</name>
</gene>
<name>A0A3S9MB09_9ACTN</name>
<feature type="signal peptide" evidence="1">
    <location>
        <begin position="1"/>
        <end position="32"/>
    </location>
</feature>
<evidence type="ECO:0008006" key="4">
    <source>
        <dbReference type="Google" id="ProtNLM"/>
    </source>
</evidence>
<sequence>MSRSLRKRFAGALAVAAMVGGSLTLTATEAGAATFPPPRPIPHAACNSPVFTACVAISNHSVDAHSWRISVTEPNGHRWNRCLQGNQPGETSYYPSVWFSNSDQVSLTAFRGGSCEGWSQNDDWWGDWRSTEDQYHLIVVNRH</sequence>